<dbReference type="Ensembl" id="ENSENLT00000039786.1">
    <property type="protein sequence ID" value="ENSENLP00000038764.1"/>
    <property type="gene ID" value="ENSENLG00000016733.1"/>
</dbReference>
<organism evidence="2 3">
    <name type="scientific">Echeneis naucrates</name>
    <name type="common">Live sharksucker</name>
    <dbReference type="NCBI Taxonomy" id="173247"/>
    <lineage>
        <taxon>Eukaryota</taxon>
        <taxon>Metazoa</taxon>
        <taxon>Chordata</taxon>
        <taxon>Craniata</taxon>
        <taxon>Vertebrata</taxon>
        <taxon>Euteleostomi</taxon>
        <taxon>Actinopterygii</taxon>
        <taxon>Neopterygii</taxon>
        <taxon>Teleostei</taxon>
        <taxon>Neoteleostei</taxon>
        <taxon>Acanthomorphata</taxon>
        <taxon>Carangaria</taxon>
        <taxon>Carangiformes</taxon>
        <taxon>Echeneidae</taxon>
        <taxon>Echeneis</taxon>
    </lineage>
</organism>
<evidence type="ECO:0000313" key="3">
    <source>
        <dbReference type="Proteomes" id="UP000472264"/>
    </source>
</evidence>
<accession>A0A665W3S0</accession>
<dbReference type="AlphaFoldDB" id="A0A665W3S0"/>
<keyword evidence="1" id="KW-0812">Transmembrane</keyword>
<evidence type="ECO:0000313" key="2">
    <source>
        <dbReference type="Ensembl" id="ENSENLP00000038764.1"/>
    </source>
</evidence>
<evidence type="ECO:0000256" key="1">
    <source>
        <dbReference type="SAM" id="Phobius"/>
    </source>
</evidence>
<keyword evidence="3" id="KW-1185">Reference proteome</keyword>
<reference evidence="2" key="3">
    <citation type="submission" date="2025-09" db="UniProtKB">
        <authorList>
            <consortium name="Ensembl"/>
        </authorList>
    </citation>
    <scope>IDENTIFICATION</scope>
</reference>
<keyword evidence="1" id="KW-1133">Transmembrane helix</keyword>
<name>A0A665W3S0_ECHNA</name>
<keyword evidence="1" id="KW-0472">Membrane</keyword>
<protein>
    <submittedName>
        <fullName evidence="2">Uncharacterized protein</fullName>
    </submittedName>
</protein>
<reference evidence="2" key="1">
    <citation type="submission" date="2021-04" db="EMBL/GenBank/DDBJ databases">
        <authorList>
            <consortium name="Wellcome Sanger Institute Data Sharing"/>
        </authorList>
    </citation>
    <scope>NUCLEOTIDE SEQUENCE [LARGE SCALE GENOMIC DNA]</scope>
</reference>
<proteinExistence type="predicted"/>
<reference evidence="2" key="2">
    <citation type="submission" date="2025-08" db="UniProtKB">
        <authorList>
            <consortium name="Ensembl"/>
        </authorList>
    </citation>
    <scope>IDENTIFICATION</scope>
</reference>
<dbReference type="Proteomes" id="UP000472264">
    <property type="component" value="Chromosome 13"/>
</dbReference>
<dbReference type="InParanoid" id="A0A665W3S0"/>
<feature type="transmembrane region" description="Helical" evidence="1">
    <location>
        <begin position="41"/>
        <end position="61"/>
    </location>
</feature>
<sequence length="101" mass="11296">QHIRKYKNQLCHAVGLVTVSLAGEQLHTTLINSVIPSNPTWHVLVVGEIVLYFVTPVLLNLDTIRKNELLLQQGAGKQKGKQSTREPTKGGRITLYYVFSD</sequence>